<keyword evidence="9" id="KW-1185">Reference proteome</keyword>
<accession>A0ABR3XPD7</accession>
<feature type="domain" description="C2H2-type" evidence="7">
    <location>
        <begin position="285"/>
        <end position="310"/>
    </location>
</feature>
<reference evidence="8 9" key="1">
    <citation type="journal article" date="2024" name="Commun. Biol.">
        <title>Comparative genomic analysis of thermophilic fungi reveals convergent evolutionary adaptations and gene losses.</title>
        <authorList>
            <person name="Steindorff A.S."/>
            <person name="Aguilar-Pontes M.V."/>
            <person name="Robinson A.J."/>
            <person name="Andreopoulos B."/>
            <person name="LaButti K."/>
            <person name="Kuo A."/>
            <person name="Mondo S."/>
            <person name="Riley R."/>
            <person name="Otillar R."/>
            <person name="Haridas S."/>
            <person name="Lipzen A."/>
            <person name="Grimwood J."/>
            <person name="Schmutz J."/>
            <person name="Clum A."/>
            <person name="Reid I.D."/>
            <person name="Moisan M.C."/>
            <person name="Butler G."/>
            <person name="Nguyen T.T.M."/>
            <person name="Dewar K."/>
            <person name="Conant G."/>
            <person name="Drula E."/>
            <person name="Henrissat B."/>
            <person name="Hansel C."/>
            <person name="Singer S."/>
            <person name="Hutchinson M.I."/>
            <person name="de Vries R.P."/>
            <person name="Natvig D.O."/>
            <person name="Powell A.J."/>
            <person name="Tsang A."/>
            <person name="Grigoriev I.V."/>
        </authorList>
    </citation>
    <scope>NUCLEOTIDE SEQUENCE [LARGE SCALE GENOMIC DNA]</scope>
    <source>
        <strain evidence="8 9">ATCC 24622</strain>
    </source>
</reference>
<feature type="region of interest" description="Disordered" evidence="6">
    <location>
        <begin position="1"/>
        <end position="27"/>
    </location>
</feature>
<keyword evidence="3 5" id="KW-0863">Zinc-finger</keyword>
<dbReference type="Proteomes" id="UP001586593">
    <property type="component" value="Unassembled WGS sequence"/>
</dbReference>
<dbReference type="EMBL" id="JAZHXJ010000061">
    <property type="protein sequence ID" value="KAL1877610.1"/>
    <property type="molecule type" value="Genomic_DNA"/>
</dbReference>
<feature type="compositionally biased region" description="Low complexity" evidence="6">
    <location>
        <begin position="115"/>
        <end position="134"/>
    </location>
</feature>
<feature type="region of interest" description="Disordered" evidence="6">
    <location>
        <begin position="161"/>
        <end position="196"/>
    </location>
</feature>
<sequence>MLSFAERPVTSPALPRPNVAPHLLTSPPYSPPPLSTMVTSGYQTQPHVPFAAYVSYNHVPPTPMLSPFKQQGPDRPQLRLWPSLKPESVVGNSFLESSGPSVRRKSRSPSAKSESTLSVKSVLSNSSSASRTITSNIPVNGASQAEFNTCVDALMKTIQSKNEPEDLVRADPAERTEEPADRSSSESKQGKNNRRRYHCDIPGCNKGFYQKTHLDIHRRAHTGDKPYVCKLVGCGQRFSQLGNLKTHERRHTGERPYICEQCGKRFAQRGNVRAHLKTHLASKPFVCKLDSCNKTFTQLGNLKSHQNKFHMETLKALTAKFSSIKDQSDVCDADRELWAYFANLYKNSNKGIKGRGKHRKVGPIAPSPGVRMGMIIPPPFSMAHPNPGITQLHPSVTHPPLCLPSLVNLGTRDSPGNGYDVYDVEDSGGSTPASAPGGPIYEDDHGRGFAFGDRISVF</sequence>
<dbReference type="SUPFAM" id="SSF57667">
    <property type="entry name" value="beta-beta-alpha zinc fingers"/>
    <property type="match status" value="2"/>
</dbReference>
<feature type="compositionally biased region" description="Polar residues" evidence="6">
    <location>
        <begin position="91"/>
        <end position="100"/>
    </location>
</feature>
<gene>
    <name evidence="8" type="ORF">VTK73DRAFT_8434</name>
</gene>
<evidence type="ECO:0000256" key="5">
    <source>
        <dbReference type="PROSITE-ProRule" id="PRU00042"/>
    </source>
</evidence>
<evidence type="ECO:0000256" key="4">
    <source>
        <dbReference type="ARBA" id="ARBA00022833"/>
    </source>
</evidence>
<dbReference type="InterPro" id="IPR050329">
    <property type="entry name" value="GLI_C2H2-zinc-finger"/>
</dbReference>
<feature type="domain" description="C2H2-type" evidence="7">
    <location>
        <begin position="197"/>
        <end position="226"/>
    </location>
</feature>
<dbReference type="PANTHER" id="PTHR19818">
    <property type="entry name" value="ZINC FINGER PROTEIN ZIC AND GLI"/>
    <property type="match status" value="1"/>
</dbReference>
<feature type="region of interest" description="Disordered" evidence="6">
    <location>
        <begin position="91"/>
        <end position="134"/>
    </location>
</feature>
<dbReference type="PROSITE" id="PS50157">
    <property type="entry name" value="ZINC_FINGER_C2H2_2"/>
    <property type="match status" value="4"/>
</dbReference>
<feature type="compositionally biased region" description="Basic and acidic residues" evidence="6">
    <location>
        <begin position="162"/>
        <end position="189"/>
    </location>
</feature>
<dbReference type="SMART" id="SM00355">
    <property type="entry name" value="ZnF_C2H2"/>
    <property type="match status" value="4"/>
</dbReference>
<evidence type="ECO:0000259" key="7">
    <source>
        <dbReference type="PROSITE" id="PS50157"/>
    </source>
</evidence>
<feature type="domain" description="C2H2-type" evidence="7">
    <location>
        <begin position="257"/>
        <end position="284"/>
    </location>
</feature>
<organism evidence="8 9">
    <name type="scientific">Phialemonium thermophilum</name>
    <dbReference type="NCBI Taxonomy" id="223376"/>
    <lineage>
        <taxon>Eukaryota</taxon>
        <taxon>Fungi</taxon>
        <taxon>Dikarya</taxon>
        <taxon>Ascomycota</taxon>
        <taxon>Pezizomycotina</taxon>
        <taxon>Sordariomycetes</taxon>
        <taxon>Sordariomycetidae</taxon>
        <taxon>Cephalothecales</taxon>
        <taxon>Cephalothecaceae</taxon>
        <taxon>Phialemonium</taxon>
    </lineage>
</organism>
<keyword evidence="2" id="KW-0677">Repeat</keyword>
<evidence type="ECO:0000256" key="1">
    <source>
        <dbReference type="ARBA" id="ARBA00022723"/>
    </source>
</evidence>
<evidence type="ECO:0000256" key="6">
    <source>
        <dbReference type="SAM" id="MobiDB-lite"/>
    </source>
</evidence>
<proteinExistence type="predicted"/>
<comment type="caution">
    <text evidence="8">The sequence shown here is derived from an EMBL/GenBank/DDBJ whole genome shotgun (WGS) entry which is preliminary data.</text>
</comment>
<evidence type="ECO:0000256" key="2">
    <source>
        <dbReference type="ARBA" id="ARBA00022737"/>
    </source>
</evidence>
<dbReference type="PANTHER" id="PTHR19818:SF139">
    <property type="entry name" value="PAIR-RULE PROTEIN ODD-PAIRED"/>
    <property type="match status" value="1"/>
</dbReference>
<dbReference type="InterPro" id="IPR013087">
    <property type="entry name" value="Znf_C2H2_type"/>
</dbReference>
<dbReference type="InterPro" id="IPR036236">
    <property type="entry name" value="Znf_C2H2_sf"/>
</dbReference>
<evidence type="ECO:0000313" key="9">
    <source>
        <dbReference type="Proteomes" id="UP001586593"/>
    </source>
</evidence>
<dbReference type="Gene3D" id="3.30.160.60">
    <property type="entry name" value="Classic Zinc Finger"/>
    <property type="match status" value="4"/>
</dbReference>
<protein>
    <recommendedName>
        <fullName evidence="7">C2H2-type domain-containing protein</fullName>
    </recommendedName>
</protein>
<dbReference type="PROSITE" id="PS00028">
    <property type="entry name" value="ZINC_FINGER_C2H2_1"/>
    <property type="match status" value="4"/>
</dbReference>
<keyword evidence="4" id="KW-0862">Zinc</keyword>
<evidence type="ECO:0000256" key="3">
    <source>
        <dbReference type="ARBA" id="ARBA00022771"/>
    </source>
</evidence>
<name>A0ABR3XPD7_9PEZI</name>
<evidence type="ECO:0000313" key="8">
    <source>
        <dbReference type="EMBL" id="KAL1877610.1"/>
    </source>
</evidence>
<dbReference type="Pfam" id="PF00096">
    <property type="entry name" value="zf-C2H2"/>
    <property type="match status" value="3"/>
</dbReference>
<feature type="domain" description="C2H2-type" evidence="7">
    <location>
        <begin position="227"/>
        <end position="256"/>
    </location>
</feature>
<keyword evidence="1" id="KW-0479">Metal-binding</keyword>